<gene>
    <name evidence="2" type="ORF">EGY25_15105</name>
</gene>
<feature type="domain" description="Serine aminopeptidase S33" evidence="1">
    <location>
        <begin position="50"/>
        <end position="244"/>
    </location>
</feature>
<accession>A0A4Y9RPM3</accession>
<dbReference type="InterPro" id="IPR029058">
    <property type="entry name" value="AB_hydrolase_fold"/>
</dbReference>
<evidence type="ECO:0000313" key="3">
    <source>
        <dbReference type="Proteomes" id="UP000298216"/>
    </source>
</evidence>
<dbReference type="Pfam" id="PF12146">
    <property type="entry name" value="Hydrolase_4"/>
    <property type="match status" value="1"/>
</dbReference>
<name>A0A4Y9RPM3_9CAUL</name>
<dbReference type="InterPro" id="IPR050471">
    <property type="entry name" value="AB_hydrolase"/>
</dbReference>
<evidence type="ECO:0000259" key="1">
    <source>
        <dbReference type="Pfam" id="PF12146"/>
    </source>
</evidence>
<dbReference type="EMBL" id="SPVH01000007">
    <property type="protein sequence ID" value="TFW11014.1"/>
    <property type="molecule type" value="Genomic_DNA"/>
</dbReference>
<keyword evidence="3" id="KW-1185">Reference proteome</keyword>
<dbReference type="Gene3D" id="3.40.50.1820">
    <property type="entry name" value="alpha/beta hydrolase"/>
    <property type="match status" value="1"/>
</dbReference>
<dbReference type="Proteomes" id="UP000298216">
    <property type="component" value="Unassembled WGS sequence"/>
</dbReference>
<evidence type="ECO:0000313" key="2">
    <source>
        <dbReference type="EMBL" id="TFW11014.1"/>
    </source>
</evidence>
<dbReference type="InterPro" id="IPR000073">
    <property type="entry name" value="AB_hydrolase_1"/>
</dbReference>
<organism evidence="2 3">
    <name type="scientific">Brevundimonas intermedia</name>
    <dbReference type="NCBI Taxonomy" id="74315"/>
    <lineage>
        <taxon>Bacteria</taxon>
        <taxon>Pseudomonadati</taxon>
        <taxon>Pseudomonadota</taxon>
        <taxon>Alphaproteobacteria</taxon>
        <taxon>Caulobacterales</taxon>
        <taxon>Caulobacteraceae</taxon>
        <taxon>Brevundimonas</taxon>
    </lineage>
</organism>
<proteinExistence type="predicted"/>
<dbReference type="AlphaFoldDB" id="A0A4Y9RPM3"/>
<dbReference type="InterPro" id="IPR022742">
    <property type="entry name" value="Hydrolase_4"/>
</dbReference>
<comment type="caution">
    <text evidence="2">The sequence shown here is derived from an EMBL/GenBank/DDBJ whole genome shotgun (WGS) entry which is preliminary data.</text>
</comment>
<dbReference type="PRINTS" id="PR00111">
    <property type="entry name" value="ABHYDROLASE"/>
</dbReference>
<reference evidence="2 3" key="1">
    <citation type="submission" date="2019-03" db="EMBL/GenBank/DDBJ databases">
        <title>Draft genome of Brevundimonas sp. a heavy metal resistant soil bacteria.</title>
        <authorList>
            <person name="Soto J."/>
        </authorList>
    </citation>
    <scope>NUCLEOTIDE SEQUENCE [LARGE SCALE GENOMIC DNA]</scope>
    <source>
        <strain evidence="2 3">B-10</strain>
    </source>
</reference>
<dbReference type="PANTHER" id="PTHR43433">
    <property type="entry name" value="HYDROLASE, ALPHA/BETA FOLD FAMILY PROTEIN"/>
    <property type="match status" value="1"/>
</dbReference>
<dbReference type="SUPFAM" id="SSF53474">
    <property type="entry name" value="alpha/beta-Hydrolases"/>
    <property type="match status" value="1"/>
</dbReference>
<dbReference type="OrthoDB" id="9814760at2"/>
<dbReference type="PANTHER" id="PTHR43433:SF5">
    <property type="entry name" value="AB HYDROLASE-1 DOMAIN-CONTAINING PROTEIN"/>
    <property type="match status" value="1"/>
</dbReference>
<dbReference type="GO" id="GO:0016787">
    <property type="term" value="F:hydrolase activity"/>
    <property type="evidence" value="ECO:0007669"/>
    <property type="project" value="UniProtKB-KW"/>
</dbReference>
<sequence length="266" mass="28689">MPYTSNGGIRLYWEAQGEGPPILLIMGHSLSSAMWYAAKEGLGDRHRLIWFDNQGTGQSGSRRRTSIAEMTADAVAVLDAAGVDKAHIYGVSMGGGIALEFGARYPNRARSLILGCTKAKLPDGPPRGKWKVSVIYRLLPLLKLFAKPGPFKNGYGDNAPDDAIARDKAMGKNEVFSMPGVIAQSHAIIDYSITPEEVAAVKLPALVLHGDQDQAVPYEDGKRLAELLPNARLVTFEGIGHNYFIGAGDRANAEVDRFIQAVEKAA</sequence>
<keyword evidence="2" id="KW-0378">Hydrolase</keyword>
<protein>
    <submittedName>
        <fullName evidence="2">Alpha/beta hydrolase</fullName>
    </submittedName>
</protein>